<evidence type="ECO:0000256" key="7">
    <source>
        <dbReference type="ARBA" id="ARBA00049339"/>
    </source>
</evidence>
<keyword evidence="4 8" id="KW-0067">ATP-binding</keyword>
<gene>
    <name evidence="8 12" type="primary">argS</name>
    <name evidence="12" type="ORF">QPK24_09385</name>
</gene>
<dbReference type="InterPro" id="IPR009080">
    <property type="entry name" value="tRNAsynth_Ia_anticodon-bd"/>
</dbReference>
<dbReference type="Gene3D" id="3.30.1360.70">
    <property type="entry name" value="Arginyl tRNA synthetase N-terminal domain"/>
    <property type="match status" value="1"/>
</dbReference>
<dbReference type="EC" id="6.1.1.19" evidence="8"/>
<dbReference type="Pfam" id="PF00750">
    <property type="entry name" value="tRNA-synt_1d"/>
    <property type="match status" value="1"/>
</dbReference>
<dbReference type="Pfam" id="PF05746">
    <property type="entry name" value="DALR_1"/>
    <property type="match status" value="1"/>
</dbReference>
<accession>A0ABY8X840</accession>
<evidence type="ECO:0000256" key="8">
    <source>
        <dbReference type="HAMAP-Rule" id="MF_00123"/>
    </source>
</evidence>
<keyword evidence="13" id="KW-1185">Reference proteome</keyword>
<dbReference type="SUPFAM" id="SSF52374">
    <property type="entry name" value="Nucleotidylyl transferase"/>
    <property type="match status" value="1"/>
</dbReference>
<feature type="domain" description="Arginyl tRNA synthetase N-terminal" evidence="11">
    <location>
        <begin position="4"/>
        <end position="80"/>
    </location>
</feature>
<dbReference type="SMART" id="SM00836">
    <property type="entry name" value="DALR_1"/>
    <property type="match status" value="1"/>
</dbReference>
<evidence type="ECO:0000256" key="2">
    <source>
        <dbReference type="ARBA" id="ARBA00022598"/>
    </source>
</evidence>
<comment type="catalytic activity">
    <reaction evidence="7 8">
        <text>tRNA(Arg) + L-arginine + ATP = L-arginyl-tRNA(Arg) + AMP + diphosphate</text>
        <dbReference type="Rhea" id="RHEA:20301"/>
        <dbReference type="Rhea" id="RHEA-COMP:9658"/>
        <dbReference type="Rhea" id="RHEA-COMP:9673"/>
        <dbReference type="ChEBI" id="CHEBI:30616"/>
        <dbReference type="ChEBI" id="CHEBI:32682"/>
        <dbReference type="ChEBI" id="CHEBI:33019"/>
        <dbReference type="ChEBI" id="CHEBI:78442"/>
        <dbReference type="ChEBI" id="CHEBI:78513"/>
        <dbReference type="ChEBI" id="CHEBI:456215"/>
        <dbReference type="EC" id="6.1.1.19"/>
    </reaction>
</comment>
<dbReference type="NCBIfam" id="TIGR00456">
    <property type="entry name" value="argS"/>
    <property type="match status" value="1"/>
</dbReference>
<dbReference type="EMBL" id="CP127162">
    <property type="protein sequence ID" value="WIV20864.1"/>
    <property type="molecule type" value="Genomic_DNA"/>
</dbReference>
<evidence type="ECO:0000256" key="9">
    <source>
        <dbReference type="RuleBase" id="RU363038"/>
    </source>
</evidence>
<dbReference type="Gene3D" id="3.40.50.620">
    <property type="entry name" value="HUPs"/>
    <property type="match status" value="1"/>
</dbReference>
<dbReference type="SMART" id="SM01016">
    <property type="entry name" value="Arg_tRNA_synt_N"/>
    <property type="match status" value="1"/>
</dbReference>
<reference evidence="12 13" key="1">
    <citation type="submission" date="2023-06" db="EMBL/GenBank/DDBJ databases">
        <title>Paenibacillus polygonum sp. nov., an endophytic bacterium, isolated from Polygonum lapathifolium L. in Nanji Wetland National Nature Reserve, South of Poyang Lake, Jiangxi Province, China.</title>
        <authorList>
            <person name="Yu Z."/>
        </authorList>
    </citation>
    <scope>NUCLEOTIDE SEQUENCE [LARGE SCALE GENOMIC DNA]</scope>
    <source>
        <strain evidence="12 13">C31</strain>
    </source>
</reference>
<keyword evidence="6 8" id="KW-0030">Aminoacyl-tRNA synthetase</keyword>
<evidence type="ECO:0000313" key="13">
    <source>
        <dbReference type="Proteomes" id="UP001236415"/>
    </source>
</evidence>
<dbReference type="InterPro" id="IPR005148">
    <property type="entry name" value="Arg-tRNA-synth_N"/>
</dbReference>
<feature type="domain" description="DALR anticodon binding" evidence="10">
    <location>
        <begin position="444"/>
        <end position="565"/>
    </location>
</feature>
<evidence type="ECO:0000256" key="3">
    <source>
        <dbReference type="ARBA" id="ARBA00022741"/>
    </source>
</evidence>
<dbReference type="InterPro" id="IPR035684">
    <property type="entry name" value="ArgRS_core"/>
</dbReference>
<dbReference type="Gene3D" id="1.10.730.10">
    <property type="entry name" value="Isoleucyl-tRNA Synthetase, Domain 1"/>
    <property type="match status" value="1"/>
</dbReference>
<dbReference type="InterPro" id="IPR036695">
    <property type="entry name" value="Arg-tRNA-synth_N_sf"/>
</dbReference>
<keyword evidence="3 8" id="KW-0547">Nucleotide-binding</keyword>
<organism evidence="12 13">
    <name type="scientific">Paenibacillus polygoni</name>
    <dbReference type="NCBI Taxonomy" id="3050112"/>
    <lineage>
        <taxon>Bacteria</taxon>
        <taxon>Bacillati</taxon>
        <taxon>Bacillota</taxon>
        <taxon>Bacilli</taxon>
        <taxon>Bacillales</taxon>
        <taxon>Paenibacillaceae</taxon>
        <taxon>Paenibacillus</taxon>
    </lineage>
</organism>
<comment type="similarity">
    <text evidence="1 8 9">Belongs to the class-I aminoacyl-tRNA synthetase family.</text>
</comment>
<keyword evidence="2 8" id="KW-0436">Ligase</keyword>
<dbReference type="RefSeq" id="WP_285748132.1">
    <property type="nucleotide sequence ID" value="NZ_CP127162.1"/>
</dbReference>
<dbReference type="InterPro" id="IPR008909">
    <property type="entry name" value="DALR_anticod-bd"/>
</dbReference>
<comment type="subcellular location">
    <subcellularLocation>
        <location evidence="8">Cytoplasm</location>
    </subcellularLocation>
</comment>
<dbReference type="Pfam" id="PF03485">
    <property type="entry name" value="Arg_tRNA_synt_N"/>
    <property type="match status" value="1"/>
</dbReference>
<keyword evidence="8" id="KW-0963">Cytoplasm</keyword>
<dbReference type="PANTHER" id="PTHR11956">
    <property type="entry name" value="ARGINYL-TRNA SYNTHETASE"/>
    <property type="match status" value="1"/>
</dbReference>
<proteinExistence type="inferred from homology"/>
<evidence type="ECO:0000256" key="4">
    <source>
        <dbReference type="ARBA" id="ARBA00022840"/>
    </source>
</evidence>
<dbReference type="InterPro" id="IPR014729">
    <property type="entry name" value="Rossmann-like_a/b/a_fold"/>
</dbReference>
<evidence type="ECO:0000256" key="6">
    <source>
        <dbReference type="ARBA" id="ARBA00023146"/>
    </source>
</evidence>
<dbReference type="InterPro" id="IPR001278">
    <property type="entry name" value="Arg-tRNA-ligase"/>
</dbReference>
<evidence type="ECO:0000259" key="10">
    <source>
        <dbReference type="SMART" id="SM00836"/>
    </source>
</evidence>
<name>A0ABY8X840_9BACL</name>
<evidence type="ECO:0000259" key="11">
    <source>
        <dbReference type="SMART" id="SM01016"/>
    </source>
</evidence>
<dbReference type="PRINTS" id="PR01038">
    <property type="entry name" value="TRNASYNTHARG"/>
</dbReference>
<evidence type="ECO:0000256" key="5">
    <source>
        <dbReference type="ARBA" id="ARBA00022917"/>
    </source>
</evidence>
<dbReference type="Proteomes" id="UP001236415">
    <property type="component" value="Chromosome"/>
</dbReference>
<dbReference type="SUPFAM" id="SSF55190">
    <property type="entry name" value="Arginyl-tRNA synthetase (ArgRS), N-terminal 'additional' domain"/>
    <property type="match status" value="1"/>
</dbReference>
<dbReference type="GO" id="GO:0004814">
    <property type="term" value="F:arginine-tRNA ligase activity"/>
    <property type="evidence" value="ECO:0007669"/>
    <property type="project" value="UniProtKB-EC"/>
</dbReference>
<comment type="subunit">
    <text evidence="8">Monomer.</text>
</comment>
<protein>
    <recommendedName>
        <fullName evidence="8">Arginine--tRNA ligase</fullName>
        <ecNumber evidence="8">6.1.1.19</ecNumber>
    </recommendedName>
    <alternativeName>
        <fullName evidence="8">Arginyl-tRNA synthetase</fullName>
        <shortName evidence="8">ArgRS</shortName>
    </alternativeName>
</protein>
<dbReference type="CDD" id="cd00671">
    <property type="entry name" value="ArgRS_core"/>
    <property type="match status" value="1"/>
</dbReference>
<dbReference type="PANTHER" id="PTHR11956:SF5">
    <property type="entry name" value="ARGININE--TRNA LIGASE, CYTOPLASMIC"/>
    <property type="match status" value="1"/>
</dbReference>
<keyword evidence="5 8" id="KW-0648">Protein biosynthesis</keyword>
<dbReference type="SUPFAM" id="SSF47323">
    <property type="entry name" value="Anticodon-binding domain of a subclass of class I aminoacyl-tRNA synthetases"/>
    <property type="match status" value="1"/>
</dbReference>
<feature type="short sequence motif" description="'HIGH' region" evidence="8">
    <location>
        <begin position="116"/>
        <end position="126"/>
    </location>
</feature>
<sequence length="565" mass="64034">MLTKKIAGILELHIDMTAQEIVPMLEQPPHPEMGDVAFPCFLLAKSLRKSPADIATELAASIQESEVTAEAAGPYVNFFFQRSTAAEAIFAQLSHPDFGKLTIGEGKKVVIDMSSPNIAKPFGIGHLRSTVIGAALYRMYEIAGYSVENVNHLGDWGTQFGKQIAAYKRWGDDEKLAKEPIKESLNLYVKFHDEEEHDQTLGQEAREWFRKLEQGDEEATRLWNYFVKISMQEFERMYKRLGVDFDHVLGESFYIDRTEGMVTKLQESGLLIESDEALVVPLEEEGLPPCLIIKQDGTTIYPTRDLATAYYRREVMGADEILYVVGAEQKLHFQQVIAVLRKLGEPWAEDCIHVPFGLMKFEGRKMSTRRGKVIFLEEVLDEAVQRAREIIDSKNPNLPNAEEVAEQVGIGAIVFGDLKNHRLNEINFSLKEALSFEGETGPYVQYTYARIQSLLTKAAENVPGGNTRSFISLDKISISDAAWNLLKHLSRYPDYLEKAVCLKEPSILARYVIDTAQLFNRFYHHERILDGEPQELEYKLLLAQVSGERIHQILTLLGVETPERM</sequence>
<evidence type="ECO:0000256" key="1">
    <source>
        <dbReference type="ARBA" id="ARBA00005594"/>
    </source>
</evidence>
<dbReference type="HAMAP" id="MF_00123">
    <property type="entry name" value="Arg_tRNA_synth"/>
    <property type="match status" value="1"/>
</dbReference>
<evidence type="ECO:0000313" key="12">
    <source>
        <dbReference type="EMBL" id="WIV20864.1"/>
    </source>
</evidence>